<organism evidence="2 3">
    <name type="scientific">Araneus ventricosus</name>
    <name type="common">Orbweaver spider</name>
    <name type="synonym">Epeira ventricosa</name>
    <dbReference type="NCBI Taxonomy" id="182803"/>
    <lineage>
        <taxon>Eukaryota</taxon>
        <taxon>Metazoa</taxon>
        <taxon>Ecdysozoa</taxon>
        <taxon>Arthropoda</taxon>
        <taxon>Chelicerata</taxon>
        <taxon>Arachnida</taxon>
        <taxon>Araneae</taxon>
        <taxon>Araneomorphae</taxon>
        <taxon>Entelegynae</taxon>
        <taxon>Araneoidea</taxon>
        <taxon>Araneidae</taxon>
        <taxon>Araneus</taxon>
    </lineage>
</organism>
<dbReference type="Proteomes" id="UP000499080">
    <property type="component" value="Unassembled WGS sequence"/>
</dbReference>
<sequence length="116" mass="12651">MTLSLKDRALFVKLFYKNGDCAAIALKKFRILKGLRSGSGPMAAFGLKKKIDKFNSRIHLMRNVAEGGIAPTPVEDVVTALQEASSSALETCSARGISQTLDTCLSTRFVEFYETS</sequence>
<dbReference type="EMBL" id="BGPR01060856">
    <property type="protein sequence ID" value="GBO36631.1"/>
    <property type="molecule type" value="Genomic_DNA"/>
</dbReference>
<evidence type="ECO:0000313" key="3">
    <source>
        <dbReference type="Proteomes" id="UP000499080"/>
    </source>
</evidence>
<accession>A0A4Y2WGA0</accession>
<proteinExistence type="predicted"/>
<dbReference type="EMBL" id="BGPR01060857">
    <property type="protein sequence ID" value="GBO36633.1"/>
    <property type="molecule type" value="Genomic_DNA"/>
</dbReference>
<protein>
    <recommendedName>
        <fullName evidence="4">DUF4817 domain-containing protein</fullName>
    </recommendedName>
</protein>
<gene>
    <name evidence="1" type="ORF">AVEN_177411_1</name>
    <name evidence="2" type="ORF">AVEN_203384_1</name>
</gene>
<evidence type="ECO:0008006" key="4">
    <source>
        <dbReference type="Google" id="ProtNLM"/>
    </source>
</evidence>
<dbReference type="OrthoDB" id="9979538at2759"/>
<comment type="caution">
    <text evidence="2">The sequence shown here is derived from an EMBL/GenBank/DDBJ whole genome shotgun (WGS) entry which is preliminary data.</text>
</comment>
<reference evidence="2 3" key="1">
    <citation type="journal article" date="2019" name="Sci. Rep.">
        <title>Orb-weaving spider Araneus ventricosus genome elucidates the spidroin gene catalogue.</title>
        <authorList>
            <person name="Kono N."/>
            <person name="Nakamura H."/>
            <person name="Ohtoshi R."/>
            <person name="Moran D.A.P."/>
            <person name="Shinohara A."/>
            <person name="Yoshida Y."/>
            <person name="Fujiwara M."/>
            <person name="Mori M."/>
            <person name="Tomita M."/>
            <person name="Arakawa K."/>
        </authorList>
    </citation>
    <scope>NUCLEOTIDE SEQUENCE [LARGE SCALE GENOMIC DNA]</scope>
</reference>
<keyword evidence="3" id="KW-1185">Reference proteome</keyword>
<dbReference type="AlphaFoldDB" id="A0A4Y2WGA0"/>
<evidence type="ECO:0000313" key="2">
    <source>
        <dbReference type="EMBL" id="GBO36633.1"/>
    </source>
</evidence>
<evidence type="ECO:0000313" key="1">
    <source>
        <dbReference type="EMBL" id="GBO36631.1"/>
    </source>
</evidence>
<name>A0A4Y2WGA0_ARAVE</name>